<keyword evidence="2" id="KW-1185">Reference proteome</keyword>
<reference evidence="1 2" key="1">
    <citation type="submission" date="2023-04" db="EMBL/GenBank/DDBJ databases">
        <title>Forest soil microbial communities from Buena Vista Peninsula, Colon Province, Panama.</title>
        <authorList>
            <person name="Bouskill N."/>
        </authorList>
    </citation>
    <scope>NUCLEOTIDE SEQUENCE [LARGE SCALE GENOMIC DNA]</scope>
    <source>
        <strain evidence="1 2">GGS1</strain>
    </source>
</reference>
<sequence length="41" mass="4146">MAVTISVICPPSVVLSPLTEHHLDGLQPGHLGDELAGGGRA</sequence>
<evidence type="ECO:0000313" key="2">
    <source>
        <dbReference type="Proteomes" id="UP001160499"/>
    </source>
</evidence>
<evidence type="ECO:0000313" key="1">
    <source>
        <dbReference type="EMBL" id="MDH6222225.1"/>
    </source>
</evidence>
<organism evidence="1 2">
    <name type="scientific">Streptomyces pseudovenezuelae</name>
    <dbReference type="NCBI Taxonomy" id="67350"/>
    <lineage>
        <taxon>Bacteria</taxon>
        <taxon>Bacillati</taxon>
        <taxon>Actinomycetota</taxon>
        <taxon>Actinomycetes</taxon>
        <taxon>Kitasatosporales</taxon>
        <taxon>Streptomycetaceae</taxon>
        <taxon>Streptomyces</taxon>
        <taxon>Streptomyces aurantiacus group</taxon>
    </lineage>
</organism>
<gene>
    <name evidence="1" type="ORF">M2283_009574</name>
</gene>
<name>A0ABT6M0Z5_9ACTN</name>
<dbReference type="RefSeq" id="WP_280882874.1">
    <property type="nucleotide sequence ID" value="NZ_JARXVH010000031.1"/>
</dbReference>
<accession>A0ABT6M0Z5</accession>
<dbReference type="EMBL" id="JARXVH010000031">
    <property type="protein sequence ID" value="MDH6222225.1"/>
    <property type="molecule type" value="Genomic_DNA"/>
</dbReference>
<comment type="caution">
    <text evidence="1">The sequence shown here is derived from an EMBL/GenBank/DDBJ whole genome shotgun (WGS) entry which is preliminary data.</text>
</comment>
<proteinExistence type="predicted"/>
<protein>
    <submittedName>
        <fullName evidence="1">Uncharacterized protein</fullName>
    </submittedName>
</protein>
<dbReference type="Proteomes" id="UP001160499">
    <property type="component" value="Unassembled WGS sequence"/>
</dbReference>